<organism evidence="2 3">
    <name type="scientific">Candidatus Nitrospira inopinata</name>
    <dbReference type="NCBI Taxonomy" id="1715989"/>
    <lineage>
        <taxon>Bacteria</taxon>
        <taxon>Pseudomonadati</taxon>
        <taxon>Nitrospirota</taxon>
        <taxon>Nitrospiria</taxon>
        <taxon>Nitrospirales</taxon>
        <taxon>Nitrospiraceae</taxon>
        <taxon>Nitrospira</taxon>
    </lineage>
</organism>
<keyword evidence="3" id="KW-1185">Reference proteome</keyword>
<dbReference type="Proteomes" id="UP000066284">
    <property type="component" value="Chromosome 1"/>
</dbReference>
<feature type="transmembrane region" description="Helical" evidence="1">
    <location>
        <begin position="70"/>
        <end position="88"/>
    </location>
</feature>
<accession>A0A0S4KSI2</accession>
<sequence>MNEKTETKQLRSFGLLVGGIFVAIGAWPVVAGQPVRGWALGLGGLLMGLGALAPRSLALPYKGWMAIGHVLGWVNTRIILGIVFYGLLTPLGLIRRAMGHDPLRIAFEPQQDTYRVPKPSRPATHLKNQF</sequence>
<feature type="transmembrane region" description="Helical" evidence="1">
    <location>
        <begin position="12"/>
        <end position="31"/>
    </location>
</feature>
<evidence type="ECO:0000313" key="3">
    <source>
        <dbReference type="Proteomes" id="UP000066284"/>
    </source>
</evidence>
<keyword evidence="1" id="KW-0472">Membrane</keyword>
<dbReference type="AlphaFoldDB" id="A0A0S4KSI2"/>
<keyword evidence="1" id="KW-1133">Transmembrane helix</keyword>
<name>A0A0S4KSI2_9BACT</name>
<dbReference type="EMBL" id="LN885086">
    <property type="protein sequence ID" value="CUQ67411.1"/>
    <property type="molecule type" value="Genomic_DNA"/>
</dbReference>
<dbReference type="RefSeq" id="WP_062485728.1">
    <property type="nucleotide sequence ID" value="NZ_LN885086.1"/>
</dbReference>
<keyword evidence="1" id="KW-0812">Transmembrane</keyword>
<dbReference type="KEGG" id="nio:NITINOP_2439"/>
<dbReference type="Pfam" id="PF19588">
    <property type="entry name" value="SxtJ"/>
    <property type="match status" value="1"/>
</dbReference>
<reference evidence="3" key="1">
    <citation type="submission" date="2015-09" db="EMBL/GenBank/DDBJ databases">
        <authorList>
            <person name="Daims H."/>
        </authorList>
    </citation>
    <scope>NUCLEOTIDE SEQUENCE [LARGE SCALE GENOMIC DNA]</scope>
</reference>
<protein>
    <recommendedName>
        <fullName evidence="4">SxtJ</fullName>
    </recommendedName>
</protein>
<gene>
    <name evidence="2" type="ORF">NITINOP_2439</name>
</gene>
<dbReference type="OrthoDB" id="9790341at2"/>
<proteinExistence type="predicted"/>
<evidence type="ECO:0008006" key="4">
    <source>
        <dbReference type="Google" id="ProtNLM"/>
    </source>
</evidence>
<dbReference type="InterPro" id="IPR045781">
    <property type="entry name" value="SxtJ"/>
</dbReference>
<evidence type="ECO:0000313" key="2">
    <source>
        <dbReference type="EMBL" id="CUQ67411.1"/>
    </source>
</evidence>
<dbReference type="STRING" id="1715989.NITINOP_2439"/>
<evidence type="ECO:0000256" key="1">
    <source>
        <dbReference type="SAM" id="Phobius"/>
    </source>
</evidence>
<feature type="transmembrane region" description="Helical" evidence="1">
    <location>
        <begin position="37"/>
        <end position="58"/>
    </location>
</feature>